<feature type="domain" description="Peptidase M20 dimerisation" evidence="2">
    <location>
        <begin position="181"/>
        <end position="281"/>
    </location>
</feature>
<keyword evidence="1" id="KW-0378">Hydrolase</keyword>
<organism evidence="3 4">
    <name type="scientific">Limnobacter profundi</name>
    <dbReference type="NCBI Taxonomy" id="2732163"/>
    <lineage>
        <taxon>Bacteria</taxon>
        <taxon>Pseudomonadati</taxon>
        <taxon>Pseudomonadota</taxon>
        <taxon>Betaproteobacteria</taxon>
        <taxon>Burkholderiales</taxon>
        <taxon>Burkholderiaceae</taxon>
        <taxon>Limnobacter</taxon>
    </lineage>
</organism>
<sequence length="394" mass="42342">MSAFWQNTISQAIRLRRELHSEPELSWHETRTAQKIRTTLSELNISWSPCAGTGTLARLNTSATAFSARHIALRGDIDALPIEEQTGKTWASRQLGCMHACGHDGHTAALLATARYLKSIEHTLPGPITLIFQPAEEGGHGALRMIEDSALEGIDEIYGWHNWPAIPEGQLVCPDGIVMCGNGTFEITVNGQGGHASQPELCRDPVLAGSAMVQALQQVVARRLAPQQTAVLSVTSFNAPSGPTVIPQQAVLGGSIRVPNSTTREQINALIVEVVENTAHAYGVSAEVTIEPRYNATINHAAQAGKLRAAWRAVMGDAAFDVATPVPIMASEDFSYYLQEIPGAFALVGAGKKGEEPVPCHSPFYDFNDALIEPVARLYAHLAGAPDPTHNNKE</sequence>
<dbReference type="InterPro" id="IPR036264">
    <property type="entry name" value="Bact_exopeptidase_dim_dom"/>
</dbReference>
<dbReference type="InterPro" id="IPR017439">
    <property type="entry name" value="Amidohydrolase"/>
</dbReference>
<protein>
    <submittedName>
        <fullName evidence="3">Amidohydrolase</fullName>
    </submittedName>
</protein>
<dbReference type="Gene3D" id="3.30.70.360">
    <property type="match status" value="1"/>
</dbReference>
<evidence type="ECO:0000256" key="1">
    <source>
        <dbReference type="ARBA" id="ARBA00022801"/>
    </source>
</evidence>
<dbReference type="RefSeq" id="WP_171100406.1">
    <property type="nucleotide sequence ID" value="NZ_CP053084.1"/>
</dbReference>
<dbReference type="Pfam" id="PF01546">
    <property type="entry name" value="Peptidase_M20"/>
    <property type="match status" value="1"/>
</dbReference>
<evidence type="ECO:0000313" key="3">
    <source>
        <dbReference type="EMBL" id="QJR30416.1"/>
    </source>
</evidence>
<dbReference type="PIRSF" id="PIRSF005962">
    <property type="entry name" value="Pept_M20D_amidohydro"/>
    <property type="match status" value="1"/>
</dbReference>
<evidence type="ECO:0000313" key="4">
    <source>
        <dbReference type="Proteomes" id="UP000501130"/>
    </source>
</evidence>
<dbReference type="Proteomes" id="UP000501130">
    <property type="component" value="Chromosome"/>
</dbReference>
<dbReference type="Pfam" id="PF07687">
    <property type="entry name" value="M20_dimer"/>
    <property type="match status" value="1"/>
</dbReference>
<keyword evidence="4" id="KW-1185">Reference proteome</keyword>
<dbReference type="InterPro" id="IPR002933">
    <property type="entry name" value="Peptidase_M20"/>
</dbReference>
<gene>
    <name evidence="3" type="ORF">HKT17_12265</name>
</gene>
<dbReference type="PANTHER" id="PTHR11014:SF169">
    <property type="entry name" value="CLAN MH, FAMILY M20, PEPTIDASE T-LIKE METALLOPEPTIDASE"/>
    <property type="match status" value="1"/>
</dbReference>
<evidence type="ECO:0000259" key="2">
    <source>
        <dbReference type="Pfam" id="PF07687"/>
    </source>
</evidence>
<reference evidence="3 4" key="1">
    <citation type="submission" date="2020-05" db="EMBL/GenBank/DDBJ databases">
        <title>Compete genome of Limnobacter sp. SAORIC-580.</title>
        <authorList>
            <person name="Song J."/>
            <person name="Cho J.-C."/>
        </authorList>
    </citation>
    <scope>NUCLEOTIDE SEQUENCE [LARGE SCALE GENOMIC DNA]</scope>
    <source>
        <strain evidence="3 4">SAORIC-580</strain>
    </source>
</reference>
<dbReference type="NCBIfam" id="TIGR01891">
    <property type="entry name" value="amidohydrolases"/>
    <property type="match status" value="1"/>
</dbReference>
<dbReference type="Gene3D" id="3.40.630.10">
    <property type="entry name" value="Zn peptidases"/>
    <property type="match status" value="1"/>
</dbReference>
<dbReference type="NCBIfam" id="NF038260">
    <property type="entry name" value="ectoine_DoeB_2"/>
    <property type="match status" value="1"/>
</dbReference>
<dbReference type="EMBL" id="CP053084">
    <property type="protein sequence ID" value="QJR30416.1"/>
    <property type="molecule type" value="Genomic_DNA"/>
</dbReference>
<name>A0ABX6N7L5_9BURK</name>
<dbReference type="SUPFAM" id="SSF55031">
    <property type="entry name" value="Bacterial exopeptidase dimerisation domain"/>
    <property type="match status" value="1"/>
</dbReference>
<accession>A0ABX6N7L5</accession>
<dbReference type="PANTHER" id="PTHR11014">
    <property type="entry name" value="PEPTIDASE M20 FAMILY MEMBER"/>
    <property type="match status" value="1"/>
</dbReference>
<dbReference type="SUPFAM" id="SSF53187">
    <property type="entry name" value="Zn-dependent exopeptidases"/>
    <property type="match status" value="1"/>
</dbReference>
<proteinExistence type="predicted"/>
<dbReference type="InterPro" id="IPR011650">
    <property type="entry name" value="Peptidase_M20_dimer"/>
</dbReference>
<dbReference type="CDD" id="cd03886">
    <property type="entry name" value="M20_Acy1"/>
    <property type="match status" value="1"/>
</dbReference>